<dbReference type="PANTHER" id="PTHR40396">
    <property type="entry name" value="ATPASE-LIKE PROTEIN"/>
    <property type="match status" value="1"/>
</dbReference>
<proteinExistence type="predicted"/>
<accession>A0A1X7KZT3</accession>
<dbReference type="InterPro" id="IPR003959">
    <property type="entry name" value="ATPase_AAA_core"/>
</dbReference>
<keyword evidence="3" id="KW-1185">Reference proteome</keyword>
<reference evidence="3" key="1">
    <citation type="submission" date="2017-04" db="EMBL/GenBank/DDBJ databases">
        <authorList>
            <person name="Varghese N."/>
            <person name="Submissions S."/>
        </authorList>
    </citation>
    <scope>NUCLEOTIDE SEQUENCE [LARGE SCALE GENOMIC DNA]</scope>
    <source>
        <strain evidence="3">USBA 82</strain>
    </source>
</reference>
<dbReference type="GO" id="GO:0005524">
    <property type="term" value="F:ATP binding"/>
    <property type="evidence" value="ECO:0007669"/>
    <property type="project" value="InterPro"/>
</dbReference>
<dbReference type="SUPFAM" id="SSF52540">
    <property type="entry name" value="P-loop containing nucleoside triphosphate hydrolases"/>
    <property type="match status" value="1"/>
</dbReference>
<dbReference type="Pfam" id="PF13304">
    <property type="entry name" value="AAA_21"/>
    <property type="match status" value="1"/>
</dbReference>
<evidence type="ECO:0000313" key="3">
    <source>
        <dbReference type="Proteomes" id="UP000193355"/>
    </source>
</evidence>
<evidence type="ECO:0000259" key="1">
    <source>
        <dbReference type="Pfam" id="PF13304"/>
    </source>
</evidence>
<dbReference type="Gene3D" id="3.40.50.300">
    <property type="entry name" value="P-loop containing nucleotide triphosphate hydrolases"/>
    <property type="match status" value="1"/>
</dbReference>
<dbReference type="PANTHER" id="PTHR40396:SF1">
    <property type="entry name" value="ATPASE AAA-TYPE CORE DOMAIN-CONTAINING PROTEIN"/>
    <property type="match status" value="1"/>
</dbReference>
<dbReference type="Proteomes" id="UP000193355">
    <property type="component" value="Unassembled WGS sequence"/>
</dbReference>
<dbReference type="RefSeq" id="WP_085545488.1">
    <property type="nucleotide sequence ID" value="NZ_FXBB01000041.1"/>
</dbReference>
<dbReference type="InterPro" id="IPR027417">
    <property type="entry name" value="P-loop_NTPase"/>
</dbReference>
<gene>
    <name evidence="2" type="ORF">SAMN06275492_14113</name>
</gene>
<dbReference type="STRING" id="561720.SAMN06275492_14113"/>
<dbReference type="GO" id="GO:0016887">
    <property type="term" value="F:ATP hydrolysis activity"/>
    <property type="evidence" value="ECO:0007669"/>
    <property type="project" value="InterPro"/>
</dbReference>
<sequence length="394" mass="43372">MASLNFSLENLGPIGRASVSLGDLTVLVGPQATGKSLFLQFLTYALDSSPVKETMDRHGLFWGENVGDLLDLYLGHGMGQVWKPLGRDRSLITLGGQPMDIDVSVPKSAERWRTYYIPAQRSLIFRDGWPQPFSSYSVKDPFVVRNFSEKIRSFLDNPANDMDQIFPIHGKLKEGLRDALDRAIFHGVSVSQERSSGRRELSLSSGRERVSYMSWSTGQREFVPLLLGMYDLIPAGRISVKGTEWVILEEIEAGLHPKGIFSVMSLVLELVQRGYKVVLSTHSSHVLDLLWGIGVIAGLSLPVEERGAALCDILGLPSSNTAIREMVGGITDRDIKVFYFDYGESGKVYSKDISSLDPGDDDYDVAGWGGLSGYSGHVADVVADKVSRWGSHVI</sequence>
<organism evidence="2 3">
    <name type="scientific">Dethiosulfovibrio salsuginis</name>
    <dbReference type="NCBI Taxonomy" id="561720"/>
    <lineage>
        <taxon>Bacteria</taxon>
        <taxon>Thermotogati</taxon>
        <taxon>Synergistota</taxon>
        <taxon>Synergistia</taxon>
        <taxon>Synergistales</taxon>
        <taxon>Dethiosulfovibrionaceae</taxon>
        <taxon>Dethiosulfovibrio</taxon>
    </lineage>
</organism>
<name>A0A1X7KZT3_9BACT</name>
<dbReference type="OrthoDB" id="9801813at2"/>
<dbReference type="EMBL" id="FXBB01000041">
    <property type="protein sequence ID" value="SMG47101.1"/>
    <property type="molecule type" value="Genomic_DNA"/>
</dbReference>
<feature type="domain" description="ATPase AAA-type core" evidence="1">
    <location>
        <begin position="206"/>
        <end position="288"/>
    </location>
</feature>
<evidence type="ECO:0000313" key="2">
    <source>
        <dbReference type="EMBL" id="SMG47101.1"/>
    </source>
</evidence>
<dbReference type="AlphaFoldDB" id="A0A1X7KZT3"/>
<protein>
    <submittedName>
        <fullName evidence="2">Predicted ATPase</fullName>
    </submittedName>
</protein>